<gene>
    <name evidence="3" type="ORF">J2Z60_001638</name>
</gene>
<dbReference type="SUPFAM" id="SSF55347">
    <property type="entry name" value="Glyceraldehyde-3-phosphate dehydrogenase-like, C-terminal domain"/>
    <property type="match status" value="1"/>
</dbReference>
<dbReference type="EMBL" id="JAGGLU010000010">
    <property type="protein sequence ID" value="MBP2058453.1"/>
    <property type="molecule type" value="Genomic_DNA"/>
</dbReference>
<comment type="caution">
    <text evidence="3">The sequence shown here is derived from an EMBL/GenBank/DDBJ whole genome shotgun (WGS) entry which is preliminary data.</text>
</comment>
<dbReference type="Proteomes" id="UP001519292">
    <property type="component" value="Unassembled WGS sequence"/>
</dbReference>
<evidence type="ECO:0000313" key="3">
    <source>
        <dbReference type="EMBL" id="MBP2058453.1"/>
    </source>
</evidence>
<organism evidence="3 4">
    <name type="scientific">Lactobacillus colini</name>
    <dbReference type="NCBI Taxonomy" id="1819254"/>
    <lineage>
        <taxon>Bacteria</taxon>
        <taxon>Bacillati</taxon>
        <taxon>Bacillota</taxon>
        <taxon>Bacilli</taxon>
        <taxon>Lactobacillales</taxon>
        <taxon>Lactobacillaceae</taxon>
        <taxon>Lactobacillus</taxon>
    </lineage>
</organism>
<dbReference type="InterPro" id="IPR036291">
    <property type="entry name" value="NAD(P)-bd_dom_sf"/>
</dbReference>
<dbReference type="SUPFAM" id="SSF51735">
    <property type="entry name" value="NAD(P)-binding Rossmann-fold domains"/>
    <property type="match status" value="1"/>
</dbReference>
<dbReference type="Gene3D" id="3.40.50.720">
    <property type="entry name" value="NAD(P)-binding Rossmann-like Domain"/>
    <property type="match status" value="1"/>
</dbReference>
<sequence>MKLLLTGAGFIIQDFLSFADDLKDKGVELTAITGVVVEKEKMQELADAHGIKELYTDYDQALAKTSADTVYIGVPNFLHYSFAKKALAAGKNVICEKPFTVKYAEFKELKELALKKGLVLVEAITNQYLTNYKELKDEVKSLGPVKIVSMNYSQYSHRYDAFKKGKILPVFDPKKGGGALMDLNIYNIHFLVGLFGMPKTVKYMANITRGVDTSGILVLDYGKFKAVSIAAKDTQAPITSTIEGEDGSIIVNGPANVMDSWDLYHITDLVKHVDDKVYPHRMYEEFVDFAQIVDNHDMAKVEEMLNHSDEVMQVVQKAVDDAGLELE</sequence>
<dbReference type="Pfam" id="PF22725">
    <property type="entry name" value="GFO_IDH_MocA_C3"/>
    <property type="match status" value="1"/>
</dbReference>
<dbReference type="Gene3D" id="3.30.360.10">
    <property type="entry name" value="Dihydrodipicolinate Reductase, domain 2"/>
    <property type="match status" value="1"/>
</dbReference>
<reference evidence="3 4" key="1">
    <citation type="submission" date="2021-03" db="EMBL/GenBank/DDBJ databases">
        <title>Genomic Encyclopedia of Type Strains, Phase IV (KMG-IV): sequencing the most valuable type-strain genomes for metagenomic binning, comparative biology and taxonomic classification.</title>
        <authorList>
            <person name="Goeker M."/>
        </authorList>
    </citation>
    <scope>NUCLEOTIDE SEQUENCE [LARGE SCALE GENOMIC DNA]</scope>
    <source>
        <strain evidence="3 4">DSM 101872</strain>
    </source>
</reference>
<protein>
    <submittedName>
        <fullName evidence="3">Dehydrogenase</fullName>
    </submittedName>
</protein>
<accession>A0ABS4MFT4</accession>
<dbReference type="PANTHER" id="PTHR43054:SF1">
    <property type="entry name" value="SCYLLO-INOSITOL 2-DEHYDROGENASE (NADP(+)) IOLU"/>
    <property type="match status" value="1"/>
</dbReference>
<proteinExistence type="predicted"/>
<feature type="domain" description="GFO/IDH/MocA-like oxidoreductase" evidence="2">
    <location>
        <begin position="141"/>
        <end position="249"/>
    </location>
</feature>
<dbReference type="RefSeq" id="WP_209687188.1">
    <property type="nucleotide sequence ID" value="NZ_JAGGLU010000010.1"/>
</dbReference>
<evidence type="ECO:0000259" key="1">
    <source>
        <dbReference type="Pfam" id="PF01408"/>
    </source>
</evidence>
<keyword evidence="4" id="KW-1185">Reference proteome</keyword>
<evidence type="ECO:0000259" key="2">
    <source>
        <dbReference type="Pfam" id="PF22725"/>
    </source>
</evidence>
<dbReference type="InterPro" id="IPR000683">
    <property type="entry name" value="Gfo/Idh/MocA-like_OxRdtase_N"/>
</dbReference>
<dbReference type="Pfam" id="PF01408">
    <property type="entry name" value="GFO_IDH_MocA"/>
    <property type="match status" value="1"/>
</dbReference>
<evidence type="ECO:0000313" key="4">
    <source>
        <dbReference type="Proteomes" id="UP001519292"/>
    </source>
</evidence>
<name>A0ABS4MFT4_9LACO</name>
<dbReference type="PANTHER" id="PTHR43054">
    <property type="match status" value="1"/>
</dbReference>
<feature type="domain" description="Gfo/Idh/MocA-like oxidoreductase N-terminal" evidence="1">
    <location>
        <begin position="2"/>
        <end position="120"/>
    </location>
</feature>
<dbReference type="InterPro" id="IPR055170">
    <property type="entry name" value="GFO_IDH_MocA-like_dom"/>
</dbReference>